<protein>
    <submittedName>
        <fullName evidence="1">Uncharacterized protein</fullName>
    </submittedName>
</protein>
<keyword evidence="2" id="KW-1185">Reference proteome</keyword>
<accession>A0A4Y2GL55</accession>
<evidence type="ECO:0000313" key="1">
    <source>
        <dbReference type="EMBL" id="GBM53479.1"/>
    </source>
</evidence>
<dbReference type="Proteomes" id="UP000499080">
    <property type="component" value="Unassembled WGS sequence"/>
</dbReference>
<dbReference type="EMBL" id="BGPR01001421">
    <property type="protein sequence ID" value="GBM53479.1"/>
    <property type="molecule type" value="Genomic_DNA"/>
</dbReference>
<organism evidence="1 2">
    <name type="scientific">Araneus ventricosus</name>
    <name type="common">Orbweaver spider</name>
    <name type="synonym">Epeira ventricosa</name>
    <dbReference type="NCBI Taxonomy" id="182803"/>
    <lineage>
        <taxon>Eukaryota</taxon>
        <taxon>Metazoa</taxon>
        <taxon>Ecdysozoa</taxon>
        <taxon>Arthropoda</taxon>
        <taxon>Chelicerata</taxon>
        <taxon>Arachnida</taxon>
        <taxon>Araneae</taxon>
        <taxon>Araneomorphae</taxon>
        <taxon>Entelegynae</taxon>
        <taxon>Araneoidea</taxon>
        <taxon>Araneidae</taxon>
        <taxon>Araneus</taxon>
    </lineage>
</organism>
<reference evidence="1 2" key="1">
    <citation type="journal article" date="2019" name="Sci. Rep.">
        <title>Orb-weaving spider Araneus ventricosus genome elucidates the spidroin gene catalogue.</title>
        <authorList>
            <person name="Kono N."/>
            <person name="Nakamura H."/>
            <person name="Ohtoshi R."/>
            <person name="Moran D.A.P."/>
            <person name="Shinohara A."/>
            <person name="Yoshida Y."/>
            <person name="Fujiwara M."/>
            <person name="Mori M."/>
            <person name="Tomita M."/>
            <person name="Arakawa K."/>
        </authorList>
    </citation>
    <scope>NUCLEOTIDE SEQUENCE [LARGE SCALE GENOMIC DNA]</scope>
</reference>
<gene>
    <name evidence="1" type="ORF">AVEN_95773_1</name>
</gene>
<name>A0A4Y2GL55_ARAVE</name>
<proteinExistence type="predicted"/>
<comment type="caution">
    <text evidence="1">The sequence shown here is derived from an EMBL/GenBank/DDBJ whole genome shotgun (WGS) entry which is preliminary data.</text>
</comment>
<evidence type="ECO:0000313" key="2">
    <source>
        <dbReference type="Proteomes" id="UP000499080"/>
    </source>
</evidence>
<sequence>MGLASCAKKVDWNTVNVLAKEQKLSEFPLFGGYRMSLEIDRKPMVKHGKTRRLYFVGTQRHCFCHWSNLQEGLMVVDHSGECSCSNFSWTASSFKLHSIVSLCLKDWPRRVPGQIYHFYTLGKTCSAPLRLKRNDGGCLFKAADAKCVGLLVLA</sequence>
<dbReference type="AlphaFoldDB" id="A0A4Y2GL55"/>